<reference evidence="1" key="1">
    <citation type="submission" date="2017-02" db="EMBL/GenBank/DDBJ databases">
        <title>Haemophilus influenzae in COPD genome sequencing project.</title>
        <authorList>
            <person name="Murphy T.F."/>
            <person name="Kong Y."/>
            <person name="Nadendla S."/>
            <person name="Tettelin H."/>
            <person name="Pettigrew M."/>
        </authorList>
    </citation>
    <scope>NUCLEOTIDE SEQUENCE [LARGE SCALE GENOMIC DNA]</scope>
    <source>
        <strain evidence="1">84P15H4</strain>
    </source>
</reference>
<name>A0A2S9S0L6_HAEIF</name>
<proteinExistence type="predicted"/>
<accession>A0A2S9S0L6</accession>
<evidence type="ECO:0008006" key="2">
    <source>
        <dbReference type="Google" id="ProtNLM"/>
    </source>
</evidence>
<evidence type="ECO:0000313" key="1">
    <source>
        <dbReference type="EMBL" id="PRK64729.1"/>
    </source>
</evidence>
<dbReference type="EMBL" id="MZHU01000048">
    <property type="protein sequence ID" value="PRK64729.1"/>
    <property type="molecule type" value="Genomic_DNA"/>
</dbReference>
<protein>
    <recommendedName>
        <fullName evidence="2">Phage protein</fullName>
    </recommendedName>
</protein>
<dbReference type="RefSeq" id="WP_013527614.1">
    <property type="nucleotide sequence ID" value="NZ_CP031244.1"/>
</dbReference>
<organism evidence="1">
    <name type="scientific">Haemophilus influenzae</name>
    <dbReference type="NCBI Taxonomy" id="727"/>
    <lineage>
        <taxon>Bacteria</taxon>
        <taxon>Pseudomonadati</taxon>
        <taxon>Pseudomonadota</taxon>
        <taxon>Gammaproteobacteria</taxon>
        <taxon>Pasteurellales</taxon>
        <taxon>Pasteurellaceae</taxon>
        <taxon>Haemophilus</taxon>
    </lineage>
</organism>
<dbReference type="AlphaFoldDB" id="A0A2S9S0L6"/>
<gene>
    <name evidence="1" type="ORF">BV163_01267</name>
</gene>
<comment type="caution">
    <text evidence="1">The sequence shown here is derived from an EMBL/GenBank/DDBJ whole genome shotgun (WGS) entry which is preliminary data.</text>
</comment>
<sequence length="151" mass="17610">MNYTKKPVTIQAWQLNLKDPKNIIQMYELVNNVDVSTLQMVAESHIQDEIRRHGGLPIKTLEEKIIASDGDYIIRGVNGEFYPCKPDIFEKTYMPEIDVKEYIVRLRKLATSGHDKEEVYKIAGEILCDALKLFGQEKLIKEFKSIEDWYE</sequence>